<feature type="signal peptide" evidence="1">
    <location>
        <begin position="1"/>
        <end position="21"/>
    </location>
</feature>
<evidence type="ECO:0000256" key="1">
    <source>
        <dbReference type="SAM" id="SignalP"/>
    </source>
</evidence>
<proteinExistence type="predicted"/>
<dbReference type="Proteomes" id="UP000006772">
    <property type="component" value="Unassembled WGS sequence"/>
</dbReference>
<comment type="caution">
    <text evidence="2">The sequence shown here is derived from an EMBL/GenBank/DDBJ whole genome shotgun (WGS) entry which is preliminary data.</text>
</comment>
<organism evidence="2 3">
    <name type="scientific">Herbaspirillum frisingense GSF30</name>
    <dbReference type="NCBI Taxonomy" id="864073"/>
    <lineage>
        <taxon>Bacteria</taxon>
        <taxon>Pseudomonadati</taxon>
        <taxon>Pseudomonadota</taxon>
        <taxon>Betaproteobacteria</taxon>
        <taxon>Burkholderiales</taxon>
        <taxon>Oxalobacteraceae</taxon>
        <taxon>Herbaspirillum</taxon>
    </lineage>
</organism>
<dbReference type="RefSeq" id="WP_006461204.1">
    <property type="nucleotide sequence ID" value="NZ_AEEC02000001.1"/>
</dbReference>
<feature type="chain" id="PRO_5042502433" description="DUF4148 domain-containing protein" evidence="1">
    <location>
        <begin position="22"/>
        <end position="86"/>
    </location>
</feature>
<reference evidence="2 3" key="1">
    <citation type="journal article" date="2013" name="Front. Microbiol.">
        <title>The genome of the endophytic bacterium H. frisingense GSF30(T) identifies diverse strategies in the Herbaspirillum genus to interact with plants.</title>
        <authorList>
            <person name="Straub D."/>
            <person name="Rothballer M."/>
            <person name="Hartmann A."/>
            <person name="Ludewig U."/>
        </authorList>
    </citation>
    <scope>NUCLEOTIDE SEQUENCE [LARGE SCALE GENOMIC DNA]</scope>
    <source>
        <strain evidence="2 3">GSF30</strain>
    </source>
</reference>
<keyword evidence="1" id="KW-0732">Signal</keyword>
<dbReference type="AlphaFoldDB" id="A0AAI9N5T0"/>
<evidence type="ECO:0000313" key="2">
    <source>
        <dbReference type="EMBL" id="EOA06729.1"/>
    </source>
</evidence>
<gene>
    <name evidence="2" type="ORF">HFRIS_000410</name>
</gene>
<dbReference type="Pfam" id="PF13663">
    <property type="entry name" value="DUF4148"/>
    <property type="match status" value="1"/>
</dbReference>
<evidence type="ECO:0000313" key="3">
    <source>
        <dbReference type="Proteomes" id="UP000006772"/>
    </source>
</evidence>
<name>A0AAI9N5T0_9BURK</name>
<dbReference type="InterPro" id="IPR025421">
    <property type="entry name" value="DUF4148"/>
</dbReference>
<dbReference type="EMBL" id="AEEC02000001">
    <property type="protein sequence ID" value="EOA06729.1"/>
    <property type="molecule type" value="Genomic_DNA"/>
</dbReference>
<protein>
    <recommendedName>
        <fullName evidence="4">DUF4148 domain-containing protein</fullName>
    </recommendedName>
</protein>
<sequence length="86" mass="8749">MSAKTIIAAVLALSASSVAFAEAQYPVDQAFVSHTTRAEVKADLARAQQQGLANQPDSVFPVISNGPAKSEVQTAGRAAASTYAGA</sequence>
<evidence type="ECO:0008006" key="4">
    <source>
        <dbReference type="Google" id="ProtNLM"/>
    </source>
</evidence>
<accession>A0AAI9N5T0</accession>